<organism evidence="1 2">
    <name type="scientific">Candolleomyces aberdarensis</name>
    <dbReference type="NCBI Taxonomy" id="2316362"/>
    <lineage>
        <taxon>Eukaryota</taxon>
        <taxon>Fungi</taxon>
        <taxon>Dikarya</taxon>
        <taxon>Basidiomycota</taxon>
        <taxon>Agaricomycotina</taxon>
        <taxon>Agaricomycetes</taxon>
        <taxon>Agaricomycetidae</taxon>
        <taxon>Agaricales</taxon>
        <taxon>Agaricineae</taxon>
        <taxon>Psathyrellaceae</taxon>
        <taxon>Candolleomyces</taxon>
    </lineage>
</organism>
<comment type="caution">
    <text evidence="1">The sequence shown here is derived from an EMBL/GenBank/DDBJ whole genome shotgun (WGS) entry which is preliminary data.</text>
</comment>
<keyword evidence="2" id="KW-1185">Reference proteome</keyword>
<accession>A0A4Q2DG91</accession>
<proteinExistence type="predicted"/>
<evidence type="ECO:0000313" key="1">
    <source>
        <dbReference type="EMBL" id="RXW18061.1"/>
    </source>
</evidence>
<dbReference type="EMBL" id="SDEE01000293">
    <property type="protein sequence ID" value="RXW18061.1"/>
    <property type="molecule type" value="Genomic_DNA"/>
</dbReference>
<dbReference type="AlphaFoldDB" id="A0A4Q2DG91"/>
<gene>
    <name evidence="1" type="ORF">EST38_g7797</name>
</gene>
<protein>
    <submittedName>
        <fullName evidence="1">Uncharacterized protein</fullName>
    </submittedName>
</protein>
<dbReference type="Proteomes" id="UP000290288">
    <property type="component" value="Unassembled WGS sequence"/>
</dbReference>
<sequence>MSLFEKLYKQLDRNSPVPIFRRTKDWKFVKERYRFIKNLQSSILLKARLKSPGKDEKGYTAKRVGCRAECKSLTA</sequence>
<name>A0A4Q2DG91_9AGAR</name>
<evidence type="ECO:0000313" key="2">
    <source>
        <dbReference type="Proteomes" id="UP000290288"/>
    </source>
</evidence>
<reference evidence="1 2" key="1">
    <citation type="submission" date="2019-01" db="EMBL/GenBank/DDBJ databases">
        <title>Draft genome sequence of Psathyrella aberdarensis IHI B618.</title>
        <authorList>
            <person name="Buettner E."/>
            <person name="Kellner H."/>
        </authorList>
    </citation>
    <scope>NUCLEOTIDE SEQUENCE [LARGE SCALE GENOMIC DNA]</scope>
    <source>
        <strain evidence="1 2">IHI B618</strain>
    </source>
</reference>